<dbReference type="Pfam" id="PF17921">
    <property type="entry name" value="Integrase_H2C2"/>
    <property type="match status" value="1"/>
</dbReference>
<evidence type="ECO:0000256" key="2">
    <source>
        <dbReference type="ARBA" id="ARBA00022695"/>
    </source>
</evidence>
<dbReference type="EC" id="2.7.7.49" evidence="1"/>
<dbReference type="FunFam" id="1.10.340.70:FF:000003">
    <property type="entry name" value="Protein CBG25708"/>
    <property type="match status" value="1"/>
</dbReference>
<dbReference type="InterPro" id="IPR041577">
    <property type="entry name" value="RT_RNaseH_2"/>
</dbReference>
<dbReference type="Gene3D" id="3.30.420.10">
    <property type="entry name" value="Ribonuclease H-like superfamily/Ribonuclease H"/>
    <property type="match status" value="1"/>
</dbReference>
<dbReference type="PANTHER" id="PTHR37984:SF5">
    <property type="entry name" value="PROTEIN NYNRIN-LIKE"/>
    <property type="match status" value="1"/>
</dbReference>
<dbReference type="GO" id="GO:0042575">
    <property type="term" value="C:DNA polymerase complex"/>
    <property type="evidence" value="ECO:0007669"/>
    <property type="project" value="UniProtKB-ARBA"/>
</dbReference>
<keyword evidence="6" id="KW-0511">Multifunctional enzyme</keyword>
<accession>A0ABD0SWS7</accession>
<dbReference type="AlphaFoldDB" id="A0ABD0SWS7"/>
<dbReference type="SUPFAM" id="SSF56672">
    <property type="entry name" value="DNA/RNA polymerases"/>
    <property type="match status" value="1"/>
</dbReference>
<dbReference type="Gene3D" id="1.10.340.70">
    <property type="match status" value="1"/>
</dbReference>
<dbReference type="Pfam" id="PF00665">
    <property type="entry name" value="rve"/>
    <property type="match status" value="1"/>
</dbReference>
<comment type="caution">
    <text evidence="9">The sequence shown here is derived from an EMBL/GenBank/DDBJ whole genome shotgun (WGS) entry which is preliminary data.</text>
</comment>
<reference evidence="9 10" key="1">
    <citation type="submission" date="2024-06" db="EMBL/GenBank/DDBJ databases">
        <title>A chromosome-level genome assembly of beet webworm, Loxostege sticticalis.</title>
        <authorList>
            <person name="Zhang Y."/>
        </authorList>
    </citation>
    <scope>NUCLEOTIDE SEQUENCE [LARGE SCALE GENOMIC DNA]</scope>
    <source>
        <strain evidence="9">AQ028</strain>
        <tissue evidence="9">Male pupae</tissue>
    </source>
</reference>
<dbReference type="PANTHER" id="PTHR37984">
    <property type="entry name" value="PROTEIN CBG26694"/>
    <property type="match status" value="1"/>
</dbReference>
<evidence type="ECO:0000256" key="3">
    <source>
        <dbReference type="ARBA" id="ARBA00022722"/>
    </source>
</evidence>
<dbReference type="GO" id="GO:0003964">
    <property type="term" value="F:RNA-directed DNA polymerase activity"/>
    <property type="evidence" value="ECO:0007669"/>
    <property type="project" value="UniProtKB-KW"/>
</dbReference>
<evidence type="ECO:0000259" key="8">
    <source>
        <dbReference type="PROSITE" id="PS50994"/>
    </source>
</evidence>
<dbReference type="InterPro" id="IPR050951">
    <property type="entry name" value="Retrovirus_Pol_polyprotein"/>
</dbReference>
<feature type="domain" description="Integrase catalytic" evidence="8">
    <location>
        <begin position="330"/>
        <end position="486"/>
    </location>
</feature>
<dbReference type="EMBL" id="JBEDNZ010000014">
    <property type="protein sequence ID" value="KAL0830214.1"/>
    <property type="molecule type" value="Genomic_DNA"/>
</dbReference>
<feature type="compositionally biased region" description="Pro residues" evidence="7">
    <location>
        <begin position="601"/>
        <end position="610"/>
    </location>
</feature>
<evidence type="ECO:0000256" key="4">
    <source>
        <dbReference type="ARBA" id="ARBA00022759"/>
    </source>
</evidence>
<evidence type="ECO:0000256" key="5">
    <source>
        <dbReference type="ARBA" id="ARBA00022918"/>
    </source>
</evidence>
<evidence type="ECO:0000313" key="9">
    <source>
        <dbReference type="EMBL" id="KAL0830214.1"/>
    </source>
</evidence>
<dbReference type="FunFam" id="3.10.20.370:FF:000001">
    <property type="entry name" value="Retrovirus-related Pol polyprotein from transposon 17.6-like protein"/>
    <property type="match status" value="1"/>
</dbReference>
<dbReference type="InterPro" id="IPR012337">
    <property type="entry name" value="RNaseH-like_sf"/>
</dbReference>
<evidence type="ECO:0000256" key="1">
    <source>
        <dbReference type="ARBA" id="ARBA00012493"/>
    </source>
</evidence>
<keyword evidence="2" id="KW-0808">Transferase</keyword>
<dbReference type="GO" id="GO:0004519">
    <property type="term" value="F:endonuclease activity"/>
    <property type="evidence" value="ECO:0007669"/>
    <property type="project" value="UniProtKB-KW"/>
</dbReference>
<feature type="compositionally biased region" description="Acidic residues" evidence="7">
    <location>
        <begin position="619"/>
        <end position="643"/>
    </location>
</feature>
<evidence type="ECO:0000256" key="7">
    <source>
        <dbReference type="SAM" id="MobiDB-lite"/>
    </source>
</evidence>
<feature type="compositionally biased region" description="Low complexity" evidence="7">
    <location>
        <begin position="591"/>
        <end position="600"/>
    </location>
</feature>
<dbReference type="PROSITE" id="PS50994">
    <property type="entry name" value="INTEGRASE"/>
    <property type="match status" value="1"/>
</dbReference>
<evidence type="ECO:0000313" key="10">
    <source>
        <dbReference type="Proteomes" id="UP001549921"/>
    </source>
</evidence>
<dbReference type="InterPro" id="IPR036397">
    <property type="entry name" value="RNaseH_sf"/>
</dbReference>
<keyword evidence="2" id="KW-0548">Nucleotidyltransferase</keyword>
<gene>
    <name evidence="9" type="ORF">ABMA28_003667</name>
</gene>
<keyword evidence="3" id="KW-0540">Nuclease</keyword>
<protein>
    <recommendedName>
        <fullName evidence="1">RNA-directed DNA polymerase</fullName>
        <ecNumber evidence="1">2.7.7.49</ecNumber>
    </recommendedName>
</protein>
<dbReference type="SUPFAM" id="SSF53098">
    <property type="entry name" value="Ribonuclease H-like"/>
    <property type="match status" value="1"/>
</dbReference>
<evidence type="ECO:0000256" key="6">
    <source>
        <dbReference type="ARBA" id="ARBA00023268"/>
    </source>
</evidence>
<feature type="region of interest" description="Disordered" evidence="7">
    <location>
        <begin position="591"/>
        <end position="664"/>
    </location>
</feature>
<keyword evidence="5" id="KW-0695">RNA-directed DNA polymerase</keyword>
<name>A0ABD0SWS7_LOXSC</name>
<dbReference type="InterPro" id="IPR001584">
    <property type="entry name" value="Integrase_cat-core"/>
</dbReference>
<sequence length="693" mass="77989">MHPLHRLLREDAQWCWTDREQAALTRVKQELAGERVLAHFDAAAPLVLSVDAGPGGLGAVLAHVGADGRERPVAFASRALSVSERNYSQIQKEATAIIFGVKHFHQYLYGRPDPFILKTDHRPLLSIFGKKNGISVTAALRLQRYAIILSAYNYTVQYVSSKHNLVADFFSRAPLPIGKDNDRQVNGEEDGRYFLFLDSTVQTVSFADIRRATESDRTLKTVVKYMNRGWPKKIKCADVLPYFNCKNDLELHEGCLFRGHRIVIPPEFRNKMLEELHSSHFGVVKTKSSARSRMWWPGIDSAIESWVGACGVCAGLRAAPPRAPPAPWPRAPGPWHRIHIDYMSVGQCVYLIIVDSFSKWLECLHMNCGTSTSALISKLKYIFSRYGIPNVIVSDNDVKICSSEFETFCKCNGITYLTSPVYHPASNGQAENSVKTCKKMIKCILTEKNEPIYKIQEKLAGFLFDYRNTVHCSTGATPAKLMMGRNLRGRLDLILPVIKNKNGSTSDQKHLCKHRSFEINESVMAKWFIARKSIWSPAIIVKKIGQRLFAVYFIKYDVTCKRHLDQIVKNNKRTGNKNNFENQATISDSSLLGPQQEQPLPQIPKDPVNPPVTSSLDTNDTEEVENEVCDDNDEWTEANDEPVDNACADQTANPPLEPSSTNDDVVLDGGEMVGRKAGPMLRPRKNIDFKQFF</sequence>
<dbReference type="Gene3D" id="3.10.20.370">
    <property type="match status" value="1"/>
</dbReference>
<dbReference type="Proteomes" id="UP001549921">
    <property type="component" value="Unassembled WGS sequence"/>
</dbReference>
<dbReference type="InterPro" id="IPR043502">
    <property type="entry name" value="DNA/RNA_pol_sf"/>
</dbReference>
<keyword evidence="4" id="KW-0255">Endonuclease</keyword>
<dbReference type="Pfam" id="PF17919">
    <property type="entry name" value="RT_RNaseH_2"/>
    <property type="match status" value="1"/>
</dbReference>
<feature type="compositionally biased region" description="Polar residues" evidence="7">
    <location>
        <begin position="648"/>
        <end position="663"/>
    </location>
</feature>
<organism evidence="9 10">
    <name type="scientific">Loxostege sticticalis</name>
    <name type="common">Beet webworm moth</name>
    <dbReference type="NCBI Taxonomy" id="481309"/>
    <lineage>
        <taxon>Eukaryota</taxon>
        <taxon>Metazoa</taxon>
        <taxon>Ecdysozoa</taxon>
        <taxon>Arthropoda</taxon>
        <taxon>Hexapoda</taxon>
        <taxon>Insecta</taxon>
        <taxon>Pterygota</taxon>
        <taxon>Neoptera</taxon>
        <taxon>Endopterygota</taxon>
        <taxon>Lepidoptera</taxon>
        <taxon>Glossata</taxon>
        <taxon>Ditrysia</taxon>
        <taxon>Pyraloidea</taxon>
        <taxon>Crambidae</taxon>
        <taxon>Pyraustinae</taxon>
        <taxon>Loxostege</taxon>
    </lineage>
</organism>
<dbReference type="InterPro" id="IPR041588">
    <property type="entry name" value="Integrase_H2C2"/>
</dbReference>
<proteinExistence type="predicted"/>
<dbReference type="CDD" id="cd09274">
    <property type="entry name" value="RNase_HI_RT_Ty3"/>
    <property type="match status" value="1"/>
</dbReference>
<keyword evidence="4" id="KW-0378">Hydrolase</keyword>